<reference evidence="2" key="1">
    <citation type="journal article" date="2015" name="Nature">
        <title>Complex archaea that bridge the gap between prokaryotes and eukaryotes.</title>
        <authorList>
            <person name="Spang A."/>
            <person name="Saw J.H."/>
            <person name="Jorgensen S.L."/>
            <person name="Zaremba-Niedzwiedzka K."/>
            <person name="Martijn J."/>
            <person name="Lind A.E."/>
            <person name="van Eijk R."/>
            <person name="Schleper C."/>
            <person name="Guy L."/>
            <person name="Ettema T.J."/>
        </authorList>
    </citation>
    <scope>NUCLEOTIDE SEQUENCE</scope>
</reference>
<sequence length="238" mass="25968">MSEEVNRERLVQFLANVDQEIANMCSGEGQHRPGTLHFELGKNSAPVMNRLEILKEAPTQKNLDQFLELAAQDFGAATADFFRGQSQAIFTPDPSKAAKPVPKAFDVAIKDAFYDMFRTARIAMEPKQVERIEAISLNLAGVIESKIATAVGFAVGNTVREQLGFGALRADGATEPVPSLKEEKATAEAKKRVTELEKENVELRSAANSFVDAVQTAEAELEEAQAAEPPVVTEEIKH</sequence>
<evidence type="ECO:0000256" key="1">
    <source>
        <dbReference type="SAM" id="Coils"/>
    </source>
</evidence>
<organism evidence="2">
    <name type="scientific">marine sediment metagenome</name>
    <dbReference type="NCBI Taxonomy" id="412755"/>
    <lineage>
        <taxon>unclassified sequences</taxon>
        <taxon>metagenomes</taxon>
        <taxon>ecological metagenomes</taxon>
    </lineage>
</organism>
<name>A0A0F9XK31_9ZZZZ</name>
<feature type="coiled-coil region" evidence="1">
    <location>
        <begin position="179"/>
        <end position="227"/>
    </location>
</feature>
<keyword evidence="1" id="KW-0175">Coiled coil</keyword>
<comment type="caution">
    <text evidence="2">The sequence shown here is derived from an EMBL/GenBank/DDBJ whole genome shotgun (WGS) entry which is preliminary data.</text>
</comment>
<accession>A0A0F9XK31</accession>
<dbReference type="AlphaFoldDB" id="A0A0F9XK31"/>
<protein>
    <submittedName>
        <fullName evidence="2">Uncharacterized protein</fullName>
    </submittedName>
</protein>
<gene>
    <name evidence="2" type="ORF">LCGC14_0209140</name>
</gene>
<proteinExistence type="predicted"/>
<dbReference type="EMBL" id="LAZR01000095">
    <property type="protein sequence ID" value="KKN92423.1"/>
    <property type="molecule type" value="Genomic_DNA"/>
</dbReference>
<evidence type="ECO:0000313" key="2">
    <source>
        <dbReference type="EMBL" id="KKN92423.1"/>
    </source>
</evidence>